<evidence type="ECO:0000256" key="1">
    <source>
        <dbReference type="SAM" id="MobiDB-lite"/>
    </source>
</evidence>
<proteinExistence type="predicted"/>
<dbReference type="AlphaFoldDB" id="A0A151S1C4"/>
<dbReference type="InterPro" id="IPR056924">
    <property type="entry name" value="SH3_Tf2-1"/>
</dbReference>
<dbReference type="InterPro" id="IPR005162">
    <property type="entry name" value="Retrotrans_gag_dom"/>
</dbReference>
<keyword evidence="5" id="KW-1185">Reference proteome</keyword>
<dbReference type="Gene3D" id="2.40.70.10">
    <property type="entry name" value="Acid Proteases"/>
    <property type="match status" value="1"/>
</dbReference>
<feature type="region of interest" description="Disordered" evidence="1">
    <location>
        <begin position="203"/>
        <end position="229"/>
    </location>
</feature>
<dbReference type="Pfam" id="PF13975">
    <property type="entry name" value="gag-asp_proteas"/>
    <property type="match status" value="1"/>
</dbReference>
<feature type="domain" description="Tf2-1-like SH3-like" evidence="3">
    <location>
        <begin position="485"/>
        <end position="549"/>
    </location>
</feature>
<dbReference type="Proteomes" id="UP000075243">
    <property type="component" value="Unassembled WGS sequence"/>
</dbReference>
<dbReference type="EMBL" id="KQ483496">
    <property type="protein sequence ID" value="KYP48558.1"/>
    <property type="molecule type" value="Genomic_DNA"/>
</dbReference>
<protein>
    <submittedName>
        <fullName evidence="4">Uncharacterized protein</fullName>
    </submittedName>
</protein>
<dbReference type="Pfam" id="PF03732">
    <property type="entry name" value="Retrotrans_gag"/>
    <property type="match status" value="1"/>
</dbReference>
<dbReference type="InterPro" id="IPR021109">
    <property type="entry name" value="Peptidase_aspartic_dom_sf"/>
</dbReference>
<dbReference type="CDD" id="cd00303">
    <property type="entry name" value="retropepsin_like"/>
    <property type="match status" value="1"/>
</dbReference>
<dbReference type="Gramene" id="C.cajan_26926.t">
    <property type="protein sequence ID" value="C.cajan_26926.t"/>
    <property type="gene ID" value="C.cajan_26926"/>
</dbReference>
<dbReference type="SUPFAM" id="SSF50630">
    <property type="entry name" value="Acid proteases"/>
    <property type="match status" value="1"/>
</dbReference>
<evidence type="ECO:0000259" key="2">
    <source>
        <dbReference type="Pfam" id="PF03732"/>
    </source>
</evidence>
<evidence type="ECO:0000259" key="3">
    <source>
        <dbReference type="Pfam" id="PF24626"/>
    </source>
</evidence>
<feature type="compositionally biased region" description="Low complexity" evidence="1">
    <location>
        <begin position="203"/>
        <end position="216"/>
    </location>
</feature>
<dbReference type="PANTHER" id="PTHR46148">
    <property type="entry name" value="CHROMO DOMAIN-CONTAINING PROTEIN"/>
    <property type="match status" value="1"/>
</dbReference>
<accession>A0A151S1C4</accession>
<dbReference type="SUPFAM" id="SSF54160">
    <property type="entry name" value="Chromo domain-like"/>
    <property type="match status" value="1"/>
</dbReference>
<gene>
    <name evidence="4" type="ORF">KK1_029709</name>
</gene>
<evidence type="ECO:0000313" key="4">
    <source>
        <dbReference type="EMBL" id="KYP48558.1"/>
    </source>
</evidence>
<dbReference type="InterPro" id="IPR016197">
    <property type="entry name" value="Chromo-like_dom_sf"/>
</dbReference>
<dbReference type="Pfam" id="PF24626">
    <property type="entry name" value="SH3_Tf2-1"/>
    <property type="match status" value="1"/>
</dbReference>
<sequence length="681" mass="77113">MEKRDLCYNERFAQLELALHDVSKQQPGGSNSQTNLPFQVRNIKLDFPKFDGTNVLQWIFKAEQFFGYYSTPELQRLTIVAIHLEKDVVPWFQMMQKNNPFQSWEGFTKALELEFGPSPYECPRSALFKLSQLGSVHDYYVEFTALANRVTGLTVDAILDCFLSGLKLEIRREVLAQSPNSVLKAVSLAKLFEEKYTPNPKPYFSSSYPKTSTTKPQNSPQSKTNALPPLLPTPNLQPFTQPFKPSNVKNITPAEMQIRREKGLCYTCDDKFTPNHRCPNKQYLLLQYEETEEPPDKPHSSEHLTHPNPDPILDHHLSFNALKGSNGVGTMRFQGSIQGVSVQILLDSGSSDNFLQPRLANYLKLPVEPISSFQVMVGNGNSLTVEGLIQELKVSVQGHTLTLPVYLLPVSGADLVLGASWLATLGPHISDYSALTLKFYLNGEFITLHDQHKFNVLIFLKIYKHDTTLFKKKKKKRVHVEFQVGDLVFVKLQPYRQHSVALRKNQKLGLRYFGPFPVMQRIGPVAYKLALPPTAKIHPVFHVSLLKPCKGEHQQQYLPLPFLTNEFGPVIQPLKVLQFRVILRENQHIPQVLVQWEGLDISQATWEDALTLQSEYPNFNLEDKVVVHGGSNVMNGAGSEHVGNIGYSGHLAKREENKCNRKSGRKRIANSALKDFVWGTT</sequence>
<reference evidence="4" key="1">
    <citation type="journal article" date="2012" name="Nat. Biotechnol.">
        <title>Draft genome sequence of pigeonpea (Cajanus cajan), an orphan legume crop of resource-poor farmers.</title>
        <authorList>
            <person name="Varshney R.K."/>
            <person name="Chen W."/>
            <person name="Li Y."/>
            <person name="Bharti A.K."/>
            <person name="Saxena R.K."/>
            <person name="Schlueter J.A."/>
            <person name="Donoghue M.T."/>
            <person name="Azam S."/>
            <person name="Fan G."/>
            <person name="Whaley A.M."/>
            <person name="Farmer A.D."/>
            <person name="Sheridan J."/>
            <person name="Iwata A."/>
            <person name="Tuteja R."/>
            <person name="Penmetsa R.V."/>
            <person name="Wu W."/>
            <person name="Upadhyaya H.D."/>
            <person name="Yang S.P."/>
            <person name="Shah T."/>
            <person name="Saxena K.B."/>
            <person name="Michael T."/>
            <person name="McCombie W.R."/>
            <person name="Yang B."/>
            <person name="Zhang G."/>
            <person name="Yang H."/>
            <person name="Wang J."/>
            <person name="Spillane C."/>
            <person name="Cook D.R."/>
            <person name="May G.D."/>
            <person name="Xu X."/>
            <person name="Jackson S.A."/>
        </authorList>
    </citation>
    <scope>NUCLEOTIDE SEQUENCE [LARGE SCALE GENOMIC DNA]</scope>
</reference>
<organism evidence="4 5">
    <name type="scientific">Cajanus cajan</name>
    <name type="common">Pigeon pea</name>
    <name type="synonym">Cajanus indicus</name>
    <dbReference type="NCBI Taxonomy" id="3821"/>
    <lineage>
        <taxon>Eukaryota</taxon>
        <taxon>Viridiplantae</taxon>
        <taxon>Streptophyta</taxon>
        <taxon>Embryophyta</taxon>
        <taxon>Tracheophyta</taxon>
        <taxon>Spermatophyta</taxon>
        <taxon>Magnoliopsida</taxon>
        <taxon>eudicotyledons</taxon>
        <taxon>Gunneridae</taxon>
        <taxon>Pentapetalae</taxon>
        <taxon>rosids</taxon>
        <taxon>fabids</taxon>
        <taxon>Fabales</taxon>
        <taxon>Fabaceae</taxon>
        <taxon>Papilionoideae</taxon>
        <taxon>50 kb inversion clade</taxon>
        <taxon>NPAAA clade</taxon>
        <taxon>indigoferoid/millettioid clade</taxon>
        <taxon>Phaseoleae</taxon>
        <taxon>Cajanus</taxon>
    </lineage>
</organism>
<dbReference type="PANTHER" id="PTHR46148:SF54">
    <property type="entry name" value="RETROTRANSPOSON-LIKE PROTEIN"/>
    <property type="match status" value="1"/>
</dbReference>
<feature type="domain" description="Retrotransposon gag" evidence="2">
    <location>
        <begin position="79"/>
        <end position="167"/>
    </location>
</feature>
<evidence type="ECO:0000313" key="5">
    <source>
        <dbReference type="Proteomes" id="UP000075243"/>
    </source>
</evidence>
<name>A0A151S1C4_CAJCA</name>